<dbReference type="EMBL" id="CP104013">
    <property type="protein sequence ID" value="UYP45447.1"/>
    <property type="molecule type" value="Genomic_DNA"/>
</dbReference>
<feature type="transmembrane region" description="Helical" evidence="1">
    <location>
        <begin position="258"/>
        <end position="275"/>
    </location>
</feature>
<feature type="transmembrane region" description="Helical" evidence="1">
    <location>
        <begin position="189"/>
        <end position="209"/>
    </location>
</feature>
<feature type="transmembrane region" description="Helical" evidence="1">
    <location>
        <begin position="221"/>
        <end position="238"/>
    </location>
</feature>
<proteinExistence type="predicted"/>
<feature type="transmembrane region" description="Helical" evidence="1">
    <location>
        <begin position="12"/>
        <end position="33"/>
    </location>
</feature>
<evidence type="ECO:0000313" key="2">
    <source>
        <dbReference type="EMBL" id="UYP45447.1"/>
    </source>
</evidence>
<feature type="transmembrane region" description="Helical" evidence="1">
    <location>
        <begin position="281"/>
        <end position="301"/>
    </location>
</feature>
<sequence length="304" mass="34310">MNKDTHTQNALLKSFLFFSISFIFGYCLTIIFHEYGHALLNQMFGKTEFTLFYSPFGKSAVETRDDYSSLSITQQTLIYAMGPLFDIICSTLIAFPMWRTYKQKYLPFLMWNGLSFMGQGIGILMDVIDRDSPWGAQTDGGMILSLTGISPVFLFSISLLSVIIGCVLLSLILPLVGVSKTDSILKISLIFLPGMVFYFSLTTIYASIFDENRLGERKGQLISATLLTIFLTVIYKPLYRIYYKLYPVETQIVKKQNFIAAFSLMSGIMLFMWLISESSFALISASIFCITLLAIIVVWKLGAE</sequence>
<dbReference type="Proteomes" id="UP001208689">
    <property type="component" value="Chromosome"/>
</dbReference>
<feature type="transmembrane region" description="Helical" evidence="1">
    <location>
        <begin position="105"/>
        <end position="125"/>
    </location>
</feature>
<evidence type="ECO:0008006" key="4">
    <source>
        <dbReference type="Google" id="ProtNLM"/>
    </source>
</evidence>
<accession>A0ABY6HRE8</accession>
<evidence type="ECO:0000313" key="3">
    <source>
        <dbReference type="Proteomes" id="UP001208689"/>
    </source>
</evidence>
<feature type="transmembrane region" description="Helical" evidence="1">
    <location>
        <begin position="77"/>
        <end position="98"/>
    </location>
</feature>
<keyword evidence="3" id="KW-1185">Reference proteome</keyword>
<keyword evidence="1" id="KW-0472">Membrane</keyword>
<protein>
    <recommendedName>
        <fullName evidence="4">Peptidase M50 domain-containing protein</fullName>
    </recommendedName>
</protein>
<evidence type="ECO:0000256" key="1">
    <source>
        <dbReference type="SAM" id="Phobius"/>
    </source>
</evidence>
<keyword evidence="1" id="KW-0812">Transmembrane</keyword>
<name>A0ABY6HRE8_9ARCH</name>
<feature type="transmembrane region" description="Helical" evidence="1">
    <location>
        <begin position="152"/>
        <end position="177"/>
    </location>
</feature>
<keyword evidence="1" id="KW-1133">Transmembrane helix</keyword>
<organism evidence="2 3">
    <name type="scientific">Candidatus Lokiarchaeum ossiferum</name>
    <dbReference type="NCBI Taxonomy" id="2951803"/>
    <lineage>
        <taxon>Archaea</taxon>
        <taxon>Promethearchaeati</taxon>
        <taxon>Promethearchaeota</taxon>
        <taxon>Promethearchaeia</taxon>
        <taxon>Promethearchaeales</taxon>
        <taxon>Promethearchaeaceae</taxon>
        <taxon>Candidatus Lokiarchaeum</taxon>
    </lineage>
</organism>
<gene>
    <name evidence="2" type="ORF">NEF87_001732</name>
</gene>
<reference evidence="2" key="1">
    <citation type="submission" date="2022-09" db="EMBL/GenBank/DDBJ databases">
        <title>Actin cytoskeleton and complex cell architecture in an #Asgard archaeon.</title>
        <authorList>
            <person name="Ponce Toledo R.I."/>
            <person name="Schleper C."/>
            <person name="Rodrigues Oliveira T."/>
            <person name="Wollweber F."/>
            <person name="Xu J."/>
            <person name="Rittmann S."/>
            <person name="Klingl A."/>
            <person name="Pilhofer M."/>
        </authorList>
    </citation>
    <scope>NUCLEOTIDE SEQUENCE</scope>
    <source>
        <strain evidence="2">B-35</strain>
    </source>
</reference>